<evidence type="ECO:0000313" key="2">
    <source>
        <dbReference type="EMBL" id="GGO27419.1"/>
    </source>
</evidence>
<dbReference type="PANTHER" id="PTHR46865:SF2">
    <property type="entry name" value="MONOOXYGENASE"/>
    <property type="match status" value="1"/>
</dbReference>
<reference evidence="2" key="2">
    <citation type="submission" date="2020-09" db="EMBL/GenBank/DDBJ databases">
        <authorList>
            <person name="Sun Q."/>
            <person name="Zhou Y."/>
        </authorList>
    </citation>
    <scope>NUCLEOTIDE SEQUENCE</scope>
    <source>
        <strain evidence="2">CGMCC 4.7138</strain>
    </source>
</reference>
<dbReference type="Gene3D" id="3.30.9.10">
    <property type="entry name" value="D-Amino Acid Oxidase, subunit A, domain 2"/>
    <property type="match status" value="1"/>
</dbReference>
<keyword evidence="3" id="KW-1185">Reference proteome</keyword>
<dbReference type="InterPro" id="IPR036188">
    <property type="entry name" value="FAD/NAD-bd_sf"/>
</dbReference>
<organism evidence="2 3">
    <name type="scientific">Microbispora bryophytorum</name>
    <dbReference type="NCBI Taxonomy" id="1460882"/>
    <lineage>
        <taxon>Bacteria</taxon>
        <taxon>Bacillati</taxon>
        <taxon>Actinomycetota</taxon>
        <taxon>Actinomycetes</taxon>
        <taxon>Streptosporangiales</taxon>
        <taxon>Streptosporangiaceae</taxon>
        <taxon>Microbispora</taxon>
    </lineage>
</organism>
<accession>A0A8H9H4S7</accession>
<comment type="caution">
    <text evidence="2">The sequence shown here is derived from an EMBL/GenBank/DDBJ whole genome shotgun (WGS) entry which is preliminary data.</text>
</comment>
<dbReference type="PRINTS" id="PR00420">
    <property type="entry name" value="RNGMNOXGNASE"/>
</dbReference>
<evidence type="ECO:0000259" key="1">
    <source>
        <dbReference type="Pfam" id="PF01494"/>
    </source>
</evidence>
<dbReference type="Pfam" id="PF01494">
    <property type="entry name" value="FAD_binding_3"/>
    <property type="match status" value="1"/>
</dbReference>
<dbReference type="EMBL" id="BMMN01000015">
    <property type="protein sequence ID" value="GGO27419.1"/>
    <property type="molecule type" value="Genomic_DNA"/>
</dbReference>
<evidence type="ECO:0000313" key="3">
    <source>
        <dbReference type="Proteomes" id="UP000653480"/>
    </source>
</evidence>
<dbReference type="SUPFAM" id="SSF51905">
    <property type="entry name" value="FAD/NAD(P)-binding domain"/>
    <property type="match status" value="1"/>
</dbReference>
<dbReference type="Gene3D" id="3.50.50.60">
    <property type="entry name" value="FAD/NAD(P)-binding domain"/>
    <property type="match status" value="1"/>
</dbReference>
<dbReference type="InterPro" id="IPR002938">
    <property type="entry name" value="FAD-bd"/>
</dbReference>
<name>A0A8H9H4S7_9ACTN</name>
<protein>
    <submittedName>
        <fullName evidence="2">FAD-dependent oxidoreductase</fullName>
    </submittedName>
</protein>
<feature type="domain" description="FAD-binding" evidence="1">
    <location>
        <begin position="19"/>
        <end position="329"/>
    </location>
</feature>
<proteinExistence type="predicted"/>
<sequence length="407" mass="43797">MAAHQRGLGSQERDMTTRSVLISGASIAGPALAYWLRRHGFAPTVVERAPALREGGQAVDFRGAVHMSVLRQMGVLDEIRRLRTDPGPWRVVDARGDQVVGLPVEFAGGEVEILRGDLARVLYDRTRDDVEYVFGDSIASMTETPDGVEVTFERGAPRTFDLVVGADGLHSNVRRLAFGPESRFVRPSGHHVAIYSAPDHLGLGRDTVLYNEPGRGVGVSGARDGATAGVMCVFHAPGLEFDHRDVARQKRIVMDAYAGAGWEVPRLIEAVPDASDFYFDSISIVRMDHYTTGRIALLGDAGYGATCGGMGAGMAVVAAYVLAGELAAARGDHRVAFAEYERLIKGFAKACQRVAGNAGSFLAPVTRGAIRRRDLTYRVLTAGPLMRVLDKLSTKAATSITLRDYAA</sequence>
<dbReference type="InterPro" id="IPR051704">
    <property type="entry name" value="FAD_aromatic-hydroxylase"/>
</dbReference>
<gene>
    <name evidence="2" type="ORF">GCM10011574_60820</name>
</gene>
<dbReference type="PANTHER" id="PTHR46865">
    <property type="entry name" value="OXIDOREDUCTASE-RELATED"/>
    <property type="match status" value="1"/>
</dbReference>
<dbReference type="AlphaFoldDB" id="A0A8H9H4S7"/>
<dbReference type="Proteomes" id="UP000653480">
    <property type="component" value="Unassembled WGS sequence"/>
</dbReference>
<reference evidence="2" key="1">
    <citation type="journal article" date="2014" name="Int. J. Syst. Evol. Microbiol.">
        <title>Complete genome sequence of Corynebacterium casei LMG S-19264T (=DSM 44701T), isolated from a smear-ripened cheese.</title>
        <authorList>
            <consortium name="US DOE Joint Genome Institute (JGI-PGF)"/>
            <person name="Walter F."/>
            <person name="Albersmeier A."/>
            <person name="Kalinowski J."/>
            <person name="Ruckert C."/>
        </authorList>
    </citation>
    <scope>NUCLEOTIDE SEQUENCE</scope>
    <source>
        <strain evidence="2">CGMCC 4.7138</strain>
    </source>
</reference>
<dbReference type="GO" id="GO:0071949">
    <property type="term" value="F:FAD binding"/>
    <property type="evidence" value="ECO:0007669"/>
    <property type="project" value="InterPro"/>
</dbReference>